<evidence type="ECO:0000256" key="1">
    <source>
        <dbReference type="SAM" id="MobiDB-lite"/>
    </source>
</evidence>
<keyword evidence="3" id="KW-1185">Reference proteome</keyword>
<reference evidence="2 3" key="1">
    <citation type="journal article" date="2018" name="Nat. Ecol. Evol.">
        <title>Pezizomycetes genomes reveal the molecular basis of ectomycorrhizal truffle lifestyle.</title>
        <authorList>
            <person name="Murat C."/>
            <person name="Payen T."/>
            <person name="Noel B."/>
            <person name="Kuo A."/>
            <person name="Morin E."/>
            <person name="Chen J."/>
            <person name="Kohler A."/>
            <person name="Krizsan K."/>
            <person name="Balestrini R."/>
            <person name="Da Silva C."/>
            <person name="Montanini B."/>
            <person name="Hainaut M."/>
            <person name="Levati E."/>
            <person name="Barry K.W."/>
            <person name="Belfiori B."/>
            <person name="Cichocki N."/>
            <person name="Clum A."/>
            <person name="Dockter R.B."/>
            <person name="Fauchery L."/>
            <person name="Guy J."/>
            <person name="Iotti M."/>
            <person name="Le Tacon F."/>
            <person name="Lindquist E.A."/>
            <person name="Lipzen A."/>
            <person name="Malagnac F."/>
            <person name="Mello A."/>
            <person name="Molinier V."/>
            <person name="Miyauchi S."/>
            <person name="Poulain J."/>
            <person name="Riccioni C."/>
            <person name="Rubini A."/>
            <person name="Sitrit Y."/>
            <person name="Splivallo R."/>
            <person name="Traeger S."/>
            <person name="Wang M."/>
            <person name="Zifcakova L."/>
            <person name="Wipf D."/>
            <person name="Zambonelli A."/>
            <person name="Paolocci F."/>
            <person name="Nowrousian M."/>
            <person name="Ottonello S."/>
            <person name="Baldrian P."/>
            <person name="Spatafora J.W."/>
            <person name="Henrissat B."/>
            <person name="Nagy L.G."/>
            <person name="Aury J.M."/>
            <person name="Wincker P."/>
            <person name="Grigoriev I.V."/>
            <person name="Bonfante P."/>
            <person name="Martin F.M."/>
        </authorList>
    </citation>
    <scope>NUCLEOTIDE SEQUENCE [LARGE SCALE GENOMIC DNA]</scope>
    <source>
        <strain evidence="2 3">CCBAS932</strain>
    </source>
</reference>
<dbReference type="InParanoid" id="A0A3N4KF41"/>
<sequence>MGSFEHMPATQPRSDQIGPASKRASDQATLEHFNEEIGRLGCGIRHTFPATCTATGILSRKLMRRMHVLAYRARVFGNAPLDYFFDLRCTPTCTRLWYWLHELEFGVFGVEYYLQLTPQLLRRIQLKNTCGGNHAFRSNCIEGAQFQRLGPRILMHLRNKALTGGNSVLASTYQASPPLCEPIAAGKPASGETNQSRRIRAGDGRMTEVLGWC</sequence>
<protein>
    <submittedName>
        <fullName evidence="2">Uncharacterized protein</fullName>
    </submittedName>
</protein>
<feature type="region of interest" description="Disordered" evidence="1">
    <location>
        <begin position="1"/>
        <end position="21"/>
    </location>
</feature>
<gene>
    <name evidence="2" type="ORF">P167DRAFT_548255</name>
</gene>
<dbReference type="Proteomes" id="UP000277580">
    <property type="component" value="Unassembled WGS sequence"/>
</dbReference>
<organism evidence="2 3">
    <name type="scientific">Morchella conica CCBAS932</name>
    <dbReference type="NCBI Taxonomy" id="1392247"/>
    <lineage>
        <taxon>Eukaryota</taxon>
        <taxon>Fungi</taxon>
        <taxon>Dikarya</taxon>
        <taxon>Ascomycota</taxon>
        <taxon>Pezizomycotina</taxon>
        <taxon>Pezizomycetes</taxon>
        <taxon>Pezizales</taxon>
        <taxon>Morchellaceae</taxon>
        <taxon>Morchella</taxon>
    </lineage>
</organism>
<name>A0A3N4KF41_9PEZI</name>
<dbReference type="EMBL" id="ML119154">
    <property type="protein sequence ID" value="RPB09176.1"/>
    <property type="molecule type" value="Genomic_DNA"/>
</dbReference>
<evidence type="ECO:0000313" key="3">
    <source>
        <dbReference type="Proteomes" id="UP000277580"/>
    </source>
</evidence>
<accession>A0A3N4KF41</accession>
<proteinExistence type="predicted"/>
<evidence type="ECO:0000313" key="2">
    <source>
        <dbReference type="EMBL" id="RPB09176.1"/>
    </source>
</evidence>
<dbReference type="AlphaFoldDB" id="A0A3N4KF41"/>